<dbReference type="AlphaFoldDB" id="A0A9N8KQK4"/>
<protein>
    <submittedName>
        <fullName evidence="1">Uncharacterized protein</fullName>
    </submittedName>
</protein>
<evidence type="ECO:0000313" key="2">
    <source>
        <dbReference type="Proteomes" id="UP001154114"/>
    </source>
</evidence>
<name>A0A9N8KQK4_CHRIL</name>
<sequence length="106" mass="12404">MFYSGPCPTPVSRMSISIGTILALHHRQLFFWYSKQTTYLLVLTVRKLLSYKQDFNFKIFIIACNTHTNSFIELQGSFGTWMTLTLGRWVLNRNKNQLNCLSEMMV</sequence>
<dbReference type="EMBL" id="LR824007">
    <property type="protein sequence ID" value="CAD0196405.1"/>
    <property type="molecule type" value="Genomic_DNA"/>
</dbReference>
<accession>A0A9N8KQK4</accession>
<organism evidence="1 2">
    <name type="scientific">Chrysodeixis includens</name>
    <name type="common">Soybean looper</name>
    <name type="synonym">Pseudoplusia includens</name>
    <dbReference type="NCBI Taxonomy" id="689277"/>
    <lineage>
        <taxon>Eukaryota</taxon>
        <taxon>Metazoa</taxon>
        <taxon>Ecdysozoa</taxon>
        <taxon>Arthropoda</taxon>
        <taxon>Hexapoda</taxon>
        <taxon>Insecta</taxon>
        <taxon>Pterygota</taxon>
        <taxon>Neoptera</taxon>
        <taxon>Endopterygota</taxon>
        <taxon>Lepidoptera</taxon>
        <taxon>Glossata</taxon>
        <taxon>Ditrysia</taxon>
        <taxon>Noctuoidea</taxon>
        <taxon>Noctuidae</taxon>
        <taxon>Plusiinae</taxon>
        <taxon>Chrysodeixis</taxon>
    </lineage>
</organism>
<proteinExistence type="predicted"/>
<gene>
    <name evidence="1" type="ORF">CINC_LOCUS10697</name>
</gene>
<reference evidence="1" key="1">
    <citation type="submission" date="2021-12" db="EMBL/GenBank/DDBJ databases">
        <authorList>
            <person name="King R."/>
        </authorList>
    </citation>
    <scope>NUCLEOTIDE SEQUENCE</scope>
</reference>
<dbReference type="Proteomes" id="UP001154114">
    <property type="component" value="Chromosome 4"/>
</dbReference>
<evidence type="ECO:0000313" key="1">
    <source>
        <dbReference type="EMBL" id="CAD0196405.1"/>
    </source>
</evidence>
<keyword evidence="2" id="KW-1185">Reference proteome</keyword>